<organism evidence="3 5">
    <name type="scientific">Haloterrigena gelatinilytica</name>
    <dbReference type="NCBI Taxonomy" id="2741724"/>
    <lineage>
        <taxon>Archaea</taxon>
        <taxon>Methanobacteriati</taxon>
        <taxon>Methanobacteriota</taxon>
        <taxon>Stenosarchaea group</taxon>
        <taxon>Halobacteria</taxon>
        <taxon>Halobacteriales</taxon>
        <taxon>Natrialbaceae</taxon>
        <taxon>Haloterrigena</taxon>
    </lineage>
</organism>
<name>A0A8J8GJI3_9EURY</name>
<dbReference type="EMBL" id="JABUQZ010000001">
    <property type="protein sequence ID" value="NUC73380.1"/>
    <property type="molecule type" value="Genomic_DNA"/>
</dbReference>
<evidence type="ECO:0000259" key="2">
    <source>
        <dbReference type="Pfam" id="PF07045"/>
    </source>
</evidence>
<dbReference type="Pfam" id="PF07045">
    <property type="entry name" value="DUF1330"/>
    <property type="match status" value="1"/>
</dbReference>
<evidence type="ECO:0000256" key="1">
    <source>
        <dbReference type="SAM" id="MobiDB-lite"/>
    </source>
</evidence>
<evidence type="ECO:0000313" key="6">
    <source>
        <dbReference type="Proteomes" id="UP001016761"/>
    </source>
</evidence>
<dbReference type="Proteomes" id="UP001016761">
    <property type="component" value="Unassembled WGS sequence"/>
</dbReference>
<evidence type="ECO:0000313" key="4">
    <source>
        <dbReference type="EMBL" id="NUC73380.1"/>
    </source>
</evidence>
<dbReference type="InterPro" id="IPR010753">
    <property type="entry name" value="DUF1330"/>
</dbReference>
<evidence type="ECO:0000313" key="3">
    <source>
        <dbReference type="EMBL" id="NUB90801.1"/>
    </source>
</evidence>
<dbReference type="Gene3D" id="3.30.70.100">
    <property type="match status" value="1"/>
</dbReference>
<gene>
    <name evidence="3" type="ORF">HT576_07175</name>
    <name evidence="4" type="ORF">HTZ84_13835</name>
</gene>
<reference evidence="3 6" key="1">
    <citation type="submission" date="2020-06" db="EMBL/GenBank/DDBJ databases">
        <title>Haloterrigena sp. nov., an extremely halophilic archaeon isolated from a saline sediment.</title>
        <authorList>
            <person name="Liu B.-B."/>
        </authorList>
    </citation>
    <scope>NUCLEOTIDE SEQUENCE</scope>
    <source>
        <strain evidence="3">SYSU A121-1</strain>
        <strain evidence="4 6">SYSU A558-1</strain>
    </source>
</reference>
<feature type="region of interest" description="Disordered" evidence="1">
    <location>
        <begin position="29"/>
        <end position="55"/>
    </location>
</feature>
<evidence type="ECO:0000313" key="5">
    <source>
        <dbReference type="Proteomes" id="UP000728647"/>
    </source>
</evidence>
<dbReference type="EMBL" id="JABURA010000001">
    <property type="protein sequence ID" value="NUB90801.1"/>
    <property type="molecule type" value="Genomic_DNA"/>
</dbReference>
<keyword evidence="6" id="KW-1185">Reference proteome</keyword>
<dbReference type="PANTHER" id="PTHR41521">
    <property type="match status" value="1"/>
</dbReference>
<protein>
    <submittedName>
        <fullName evidence="3">DUF1330 domain-containing protein</fullName>
    </submittedName>
</protein>
<feature type="domain" description="DUF1330" evidence="2">
    <location>
        <begin position="54"/>
        <end position="146"/>
    </location>
</feature>
<dbReference type="InterPro" id="IPR011008">
    <property type="entry name" value="Dimeric_a/b-barrel"/>
</dbReference>
<accession>A0A8J8GJI3</accession>
<dbReference type="AlphaFoldDB" id="A0A8J8GJI3"/>
<dbReference type="PANTHER" id="PTHR41521:SF4">
    <property type="entry name" value="BLR0684 PROTEIN"/>
    <property type="match status" value="1"/>
</dbReference>
<dbReference type="SUPFAM" id="SSF54909">
    <property type="entry name" value="Dimeric alpha+beta barrel"/>
    <property type="match status" value="1"/>
</dbReference>
<proteinExistence type="predicted"/>
<sequence length="152" mass="17017">MSNRTTSGESILRRTVLKASAVTMSALGLMTTASGREEENQTTEEEPRESAGPKGYFIGLNQVTDTDRFLNEYIPIASETVDEYGGETLVFSVDEVDVLEGEWEYNVTVVLEFPSVEEAQNWFTDETYQEAAEIAEESTEYRDLVVTSEFAE</sequence>
<dbReference type="Proteomes" id="UP000728647">
    <property type="component" value="Unassembled WGS sequence"/>
</dbReference>
<dbReference type="OrthoDB" id="186333at2157"/>
<comment type="caution">
    <text evidence="3">The sequence shown here is derived from an EMBL/GenBank/DDBJ whole genome shotgun (WGS) entry which is preliminary data.</text>
</comment>
<dbReference type="RefSeq" id="WP_174681218.1">
    <property type="nucleotide sequence ID" value="NZ_JABUQZ010000001.1"/>
</dbReference>